<dbReference type="GO" id="GO:0016779">
    <property type="term" value="F:nucleotidyltransferase activity"/>
    <property type="evidence" value="ECO:0007669"/>
    <property type="project" value="UniProtKB-KW"/>
</dbReference>
<keyword evidence="1" id="KW-0808">Transferase</keyword>
<dbReference type="PANTHER" id="PTHR43584:SF8">
    <property type="entry name" value="N-ACETYLMURAMATE ALPHA-1-PHOSPHATE URIDYLYLTRANSFERASE"/>
    <property type="match status" value="1"/>
</dbReference>
<dbReference type="InterPro" id="IPR029044">
    <property type="entry name" value="Nucleotide-diphossugar_trans"/>
</dbReference>
<protein>
    <submittedName>
        <fullName evidence="5">Drug/Metabolite Transporter</fullName>
    </submittedName>
</protein>
<evidence type="ECO:0000259" key="4">
    <source>
        <dbReference type="Pfam" id="PF00483"/>
    </source>
</evidence>
<evidence type="ECO:0000313" key="6">
    <source>
        <dbReference type="Proteomes" id="UP000198211"/>
    </source>
</evidence>
<dbReference type="SUPFAM" id="SSF53448">
    <property type="entry name" value="Nucleotide-diphospho-sugar transferases"/>
    <property type="match status" value="1"/>
</dbReference>
<dbReference type="InterPro" id="IPR005835">
    <property type="entry name" value="NTP_transferase_dom"/>
</dbReference>
<keyword evidence="2" id="KW-0548">Nucleotidyltransferase</keyword>
<dbReference type="InterPro" id="IPR050065">
    <property type="entry name" value="GlmU-like"/>
</dbReference>
<reference evidence="6" key="1">
    <citation type="submission" date="2017-03" db="EMBL/GenBank/DDBJ databases">
        <title>Phytopthora megakarya and P. palmivora, two closely related causual agents of cacao black pod achieved similar genome size and gene model numbers by different mechanisms.</title>
        <authorList>
            <person name="Ali S."/>
            <person name="Shao J."/>
            <person name="Larry D.J."/>
            <person name="Kronmiller B."/>
            <person name="Shen D."/>
            <person name="Strem M.D."/>
            <person name="Melnick R.L."/>
            <person name="Guiltinan M.J."/>
            <person name="Tyler B.M."/>
            <person name="Meinhardt L.W."/>
            <person name="Bailey B.A."/>
        </authorList>
    </citation>
    <scope>NUCLEOTIDE SEQUENCE [LARGE SCALE GENOMIC DNA]</scope>
    <source>
        <strain evidence="6">zdho120</strain>
    </source>
</reference>
<evidence type="ECO:0000256" key="3">
    <source>
        <dbReference type="SAM" id="MobiDB-lite"/>
    </source>
</evidence>
<feature type="region of interest" description="Disordered" evidence="3">
    <location>
        <begin position="61"/>
        <end position="85"/>
    </location>
</feature>
<evidence type="ECO:0000256" key="1">
    <source>
        <dbReference type="ARBA" id="ARBA00022679"/>
    </source>
</evidence>
<feature type="domain" description="Nucleotidyl transferase" evidence="4">
    <location>
        <begin position="111"/>
        <end position="227"/>
    </location>
</feature>
<dbReference type="AlphaFoldDB" id="A0A225UPF0"/>
<proteinExistence type="predicted"/>
<dbReference type="Pfam" id="PF00483">
    <property type="entry name" value="NTP_transferase"/>
    <property type="match status" value="1"/>
</dbReference>
<organism evidence="5 6">
    <name type="scientific">Phytophthora megakarya</name>
    <dbReference type="NCBI Taxonomy" id="4795"/>
    <lineage>
        <taxon>Eukaryota</taxon>
        <taxon>Sar</taxon>
        <taxon>Stramenopiles</taxon>
        <taxon>Oomycota</taxon>
        <taxon>Peronosporomycetes</taxon>
        <taxon>Peronosporales</taxon>
        <taxon>Peronosporaceae</taxon>
        <taxon>Phytophthora</taxon>
    </lineage>
</organism>
<comment type="caution">
    <text evidence="5">The sequence shown here is derived from an EMBL/GenBank/DDBJ whole genome shotgun (WGS) entry which is preliminary data.</text>
</comment>
<gene>
    <name evidence="5" type="ORF">PHMEG_00035353</name>
</gene>
<dbReference type="OrthoDB" id="74158at2759"/>
<accession>A0A225UPF0</accession>
<dbReference type="EMBL" id="NBNE01013803">
    <property type="protein sequence ID" value="OWY94811.1"/>
    <property type="molecule type" value="Genomic_DNA"/>
</dbReference>
<dbReference type="Gene3D" id="3.90.550.10">
    <property type="entry name" value="Spore Coat Polysaccharide Biosynthesis Protein SpsA, Chain A"/>
    <property type="match status" value="1"/>
</dbReference>
<feature type="non-terminal residue" evidence="5">
    <location>
        <position position="264"/>
    </location>
</feature>
<evidence type="ECO:0000313" key="5">
    <source>
        <dbReference type="EMBL" id="OWY94811.1"/>
    </source>
</evidence>
<sequence length="264" mass="28918">MEGRERLQIDTEVPSNVFALNLHKLSELAHIPEAELVRGMQSEDAVDMQGVVVNRGQEVPFEAVGKTPEDEDDALSPDAASPSPVAADAGVKQVLLTAASSTMCLDGSDTPKCLILLGEYTLIEHILAQLFVAGMERVVIIISYFGHEIMEHVKQSFLYAKLQIEFLNLGEETPYGHARTLLSAREMFSKPFMIHTADHIFDRAIISRMAHFDLEGCVACVLVDSDKEKLKGLPSTAGKVLLDSTQGNIRKIGRGLKQFDAIDA</sequence>
<dbReference type="PANTHER" id="PTHR43584">
    <property type="entry name" value="NUCLEOTIDYL TRANSFERASE"/>
    <property type="match status" value="1"/>
</dbReference>
<keyword evidence="6" id="KW-1185">Reference proteome</keyword>
<dbReference type="Proteomes" id="UP000198211">
    <property type="component" value="Unassembled WGS sequence"/>
</dbReference>
<name>A0A225UPF0_9STRA</name>
<evidence type="ECO:0000256" key="2">
    <source>
        <dbReference type="ARBA" id="ARBA00022695"/>
    </source>
</evidence>
<feature type="compositionally biased region" description="Low complexity" evidence="3">
    <location>
        <begin position="76"/>
        <end position="85"/>
    </location>
</feature>